<feature type="transmembrane region" description="Helical" evidence="1">
    <location>
        <begin position="17"/>
        <end position="37"/>
    </location>
</feature>
<evidence type="ECO:0000313" key="2">
    <source>
        <dbReference type="EMBL" id="QRZ14506.1"/>
    </source>
</evidence>
<evidence type="ECO:0000256" key="1">
    <source>
        <dbReference type="SAM" id="Phobius"/>
    </source>
</evidence>
<dbReference type="Proteomes" id="UP000663629">
    <property type="component" value="Plasmid p1"/>
</dbReference>
<keyword evidence="3" id="KW-1185">Reference proteome</keyword>
<gene>
    <name evidence="2" type="ORF">JWJ88_11485</name>
</gene>
<keyword evidence="2" id="KW-0614">Plasmid</keyword>
<protein>
    <submittedName>
        <fullName evidence="2">FUSC family protein</fullName>
    </submittedName>
</protein>
<keyword evidence="1" id="KW-0472">Membrane</keyword>
<feature type="transmembrane region" description="Helical" evidence="1">
    <location>
        <begin position="90"/>
        <end position="107"/>
    </location>
</feature>
<dbReference type="RefSeq" id="WP_205295484.1">
    <property type="nucleotide sequence ID" value="NZ_CP070369.1"/>
</dbReference>
<name>A0ABX7JLX3_9RHOB</name>
<dbReference type="Pfam" id="PF04632">
    <property type="entry name" value="FUSC"/>
    <property type="match status" value="1"/>
</dbReference>
<dbReference type="InterPro" id="IPR006726">
    <property type="entry name" value="PHBA_efflux_AaeB/fusaric-R"/>
</dbReference>
<keyword evidence="1" id="KW-0812">Transmembrane</keyword>
<dbReference type="EMBL" id="CP070369">
    <property type="protein sequence ID" value="QRZ14506.1"/>
    <property type="molecule type" value="Genomic_DNA"/>
</dbReference>
<feature type="transmembrane region" description="Helical" evidence="1">
    <location>
        <begin position="401"/>
        <end position="419"/>
    </location>
</feature>
<feature type="transmembrane region" description="Helical" evidence="1">
    <location>
        <begin position="146"/>
        <end position="165"/>
    </location>
</feature>
<feature type="transmembrane region" description="Helical" evidence="1">
    <location>
        <begin position="113"/>
        <end position="134"/>
    </location>
</feature>
<feature type="transmembrane region" description="Helical" evidence="1">
    <location>
        <begin position="375"/>
        <end position="395"/>
    </location>
</feature>
<keyword evidence="1" id="KW-1133">Transmembrane helix</keyword>
<sequence>MSEASWLQRNGFDRARLLFATRTALACCLAVVVAWAMGLEHPQWSGMSVWAASQTLRGQLLEKGFFRFAGTLIGTVVGVFLVLGMQLHPAIMVAGLAFWVGLCTWAGNLQRGLIAYGTVLAGYSASMVALLDTAHPDQVLHLGADRLATVLTGVLVATLAGYFFAGQGDAADLRARIRNLLADLLRHLAEPAGGGGALLSRMAALEESLDPHAAGSLRSRREVRACRAVLLAALPLLLRAEGAPPLPAPLAARLSDAAGARDRGDMADARRILENLPLDDCDDPGHLVQGLTGALRDWDAPEAADGATSTAPLVVLHRDWIGAREAALRAGGAMLLFGAIWLVTGWSLGPFMLLGLSVMISLFSTFENPARMMRYVGAGQALGVIAAILCHRLLWPLAQTELQQILMLVPFLMLAPILVAHRRTVLGATDYSMILLLMSQPHLPLQEGLSDILLRGVAILAAPLTAWVGYRLIYPVSLQRRRGHLVQMMLRDLAAIARDPQALARRPVWQARLYHRALRLVRISERLPGARDRALMQSLTILTLAHAVMRCHELVADPNTSAATRRAAQLVCRRLERIASSGDRTPRSLDRLARRLDGVDAQTLRRAASGLRQLPPIG</sequence>
<organism evidence="2 3">
    <name type="scientific">Paracoccus methylovorus</name>
    <dbReference type="NCBI Taxonomy" id="2812658"/>
    <lineage>
        <taxon>Bacteria</taxon>
        <taxon>Pseudomonadati</taxon>
        <taxon>Pseudomonadota</taxon>
        <taxon>Alphaproteobacteria</taxon>
        <taxon>Rhodobacterales</taxon>
        <taxon>Paracoccaceae</taxon>
        <taxon>Paracoccus</taxon>
    </lineage>
</organism>
<geneLocation type="plasmid" evidence="2 3">
    <name>p1</name>
</geneLocation>
<accession>A0ABX7JLX3</accession>
<proteinExistence type="predicted"/>
<feature type="transmembrane region" description="Helical" evidence="1">
    <location>
        <begin position="65"/>
        <end position="83"/>
    </location>
</feature>
<reference evidence="2 3" key="1">
    <citation type="submission" date="2021-02" db="EMBL/GenBank/DDBJ databases">
        <title>Paracoccus methylovroum sp.nov., a new methanol and methylamine utilizing methylotrophic denitrifer.</title>
        <authorList>
            <person name="Timsy T."/>
            <person name="Behrendt U."/>
            <person name="Ulrich A."/>
            <person name="Spanner T."/>
            <person name="Foesel B.U."/>
            <person name="Horn M.A."/>
            <person name="Kolb S."/>
        </authorList>
    </citation>
    <scope>NUCLEOTIDE SEQUENCE [LARGE SCALE GENOMIC DNA]</scope>
    <source>
        <strain evidence="2 3">H4-D09</strain>
        <plasmid evidence="2 3">p1</plasmid>
    </source>
</reference>
<evidence type="ECO:0000313" key="3">
    <source>
        <dbReference type="Proteomes" id="UP000663629"/>
    </source>
</evidence>
<feature type="transmembrane region" description="Helical" evidence="1">
    <location>
        <begin position="339"/>
        <end position="363"/>
    </location>
</feature>
<feature type="transmembrane region" description="Helical" evidence="1">
    <location>
        <begin position="452"/>
        <end position="473"/>
    </location>
</feature>